<comment type="subcellular location">
    <subcellularLocation>
        <location evidence="1">Mitochondrion</location>
    </subcellularLocation>
</comment>
<dbReference type="PANTHER" id="PTHR13126">
    <property type="entry name" value="CHAPERONE ATP11"/>
    <property type="match status" value="1"/>
</dbReference>
<accession>A0ABN7AFK4</accession>
<sequence length="293" mass="33351">MAFACRSIIRSRGVINLCSRNLMTSSWNLADAEEALKQNPYFDKYAEKISRLQENNREEYEARLKATAVAAAEAKEKSRKSENAKSTARPMPTPRTSSSVGQRRRRRLADIMNVDLLMAKTPDELASIWHEYYKDKEGIVYATLARSEYDALAAPWRTYPVFIVPLPRDDGFEYFLLQIEADSSHEEVSLHFTPLALYHKYGPESPEVLSVSYFGPSELPKSSAQNLVLVLGEFDKTMLGPHEARCLLNAVSVFYNSNDSTRLNLVRKFNESPGDFDHNDLIREINCLSLQKQ</sequence>
<evidence type="ECO:0000256" key="5">
    <source>
        <dbReference type="SAM" id="MobiDB-lite"/>
    </source>
</evidence>
<evidence type="ECO:0000313" key="7">
    <source>
        <dbReference type="Proteomes" id="UP001307889"/>
    </source>
</evidence>
<dbReference type="Proteomes" id="UP001307889">
    <property type="component" value="Chromosome 2"/>
</dbReference>
<dbReference type="PANTHER" id="PTHR13126:SF0">
    <property type="entry name" value="ATP SYNTHASE MITOCHONDRIAL F1 COMPLEX ASSEMBLY FACTOR 1"/>
    <property type="match status" value="1"/>
</dbReference>
<reference evidence="6 7" key="1">
    <citation type="submission" date="2023-09" db="EMBL/GenBank/DDBJ databases">
        <title>Nesidiocoris tenuis whole genome shotgun sequence.</title>
        <authorList>
            <person name="Shibata T."/>
            <person name="Shimoda M."/>
            <person name="Kobayashi T."/>
            <person name="Uehara T."/>
        </authorList>
    </citation>
    <scope>NUCLEOTIDE SEQUENCE [LARGE SCALE GENOMIC DNA]</scope>
    <source>
        <strain evidence="6 7">Japan</strain>
    </source>
</reference>
<evidence type="ECO:0000256" key="2">
    <source>
        <dbReference type="ARBA" id="ARBA00009116"/>
    </source>
</evidence>
<proteinExistence type="inferred from homology"/>
<dbReference type="EMBL" id="AP028910">
    <property type="protein sequence ID" value="BES91014.1"/>
    <property type="molecule type" value="Genomic_DNA"/>
</dbReference>
<feature type="compositionally biased region" description="Basic and acidic residues" evidence="5">
    <location>
        <begin position="73"/>
        <end position="83"/>
    </location>
</feature>
<dbReference type="InterPro" id="IPR010591">
    <property type="entry name" value="ATP11"/>
</dbReference>
<keyword evidence="4" id="KW-0496">Mitochondrion</keyword>
<evidence type="ECO:0000256" key="1">
    <source>
        <dbReference type="ARBA" id="ARBA00004173"/>
    </source>
</evidence>
<evidence type="ECO:0000256" key="4">
    <source>
        <dbReference type="ARBA" id="ARBA00023128"/>
    </source>
</evidence>
<keyword evidence="3" id="KW-0809">Transit peptide</keyword>
<gene>
    <name evidence="6" type="ORF">NTJ_03820</name>
</gene>
<protein>
    <submittedName>
        <fullName evidence="6">ATP11 protein</fullName>
    </submittedName>
</protein>
<dbReference type="Pfam" id="PF06644">
    <property type="entry name" value="ATP11"/>
    <property type="match status" value="1"/>
</dbReference>
<organism evidence="6 7">
    <name type="scientific">Nesidiocoris tenuis</name>
    <dbReference type="NCBI Taxonomy" id="355587"/>
    <lineage>
        <taxon>Eukaryota</taxon>
        <taxon>Metazoa</taxon>
        <taxon>Ecdysozoa</taxon>
        <taxon>Arthropoda</taxon>
        <taxon>Hexapoda</taxon>
        <taxon>Insecta</taxon>
        <taxon>Pterygota</taxon>
        <taxon>Neoptera</taxon>
        <taxon>Paraneoptera</taxon>
        <taxon>Hemiptera</taxon>
        <taxon>Heteroptera</taxon>
        <taxon>Panheteroptera</taxon>
        <taxon>Cimicomorpha</taxon>
        <taxon>Miridae</taxon>
        <taxon>Dicyphina</taxon>
        <taxon>Nesidiocoris</taxon>
    </lineage>
</organism>
<evidence type="ECO:0000256" key="3">
    <source>
        <dbReference type="ARBA" id="ARBA00022946"/>
    </source>
</evidence>
<feature type="region of interest" description="Disordered" evidence="5">
    <location>
        <begin position="71"/>
        <end position="104"/>
    </location>
</feature>
<comment type="similarity">
    <text evidence="2">Belongs to the ATP11 family.</text>
</comment>
<name>A0ABN7AFK4_9HEMI</name>
<evidence type="ECO:0000313" key="6">
    <source>
        <dbReference type="EMBL" id="BES91014.1"/>
    </source>
</evidence>
<keyword evidence="7" id="KW-1185">Reference proteome</keyword>